<dbReference type="EMBL" id="HG934468">
    <property type="protein sequence ID" value="CDN31479.1"/>
    <property type="molecule type" value="Genomic_DNA"/>
</dbReference>
<reference evidence="1 2" key="1">
    <citation type="journal article" date="2015" name="Genome Announc.">
        <title>Complete Genome Sequence of the Novel Leech Symbiont Mucinivorans hirudinis M3T.</title>
        <authorList>
            <person name="Nelson M.C."/>
            <person name="Bomar L."/>
            <person name="Graf J."/>
        </authorList>
    </citation>
    <scope>NUCLEOTIDE SEQUENCE [LARGE SCALE GENOMIC DNA]</scope>
    <source>
        <strain evidence="2">M3</strain>
    </source>
</reference>
<accession>A0A060RD34</accession>
<dbReference type="HOGENOM" id="CLU_213288_0_0_10"/>
<protein>
    <submittedName>
        <fullName evidence="1">Uncharacterized protein</fullName>
    </submittedName>
</protein>
<organism evidence="1 2">
    <name type="scientific">Mucinivorans hirudinis</name>
    <dbReference type="NCBI Taxonomy" id="1433126"/>
    <lineage>
        <taxon>Bacteria</taxon>
        <taxon>Pseudomonadati</taxon>
        <taxon>Bacteroidota</taxon>
        <taxon>Bacteroidia</taxon>
        <taxon>Bacteroidales</taxon>
        <taxon>Rikenellaceae</taxon>
        <taxon>Mucinivorans</taxon>
    </lineage>
</organism>
<evidence type="ECO:0000313" key="1">
    <source>
        <dbReference type="EMBL" id="CDN31479.1"/>
    </source>
</evidence>
<dbReference type="AlphaFoldDB" id="A0A060RD34"/>
<dbReference type="Proteomes" id="UP000027616">
    <property type="component" value="Chromosome I"/>
</dbReference>
<name>A0A060RD34_9BACT</name>
<evidence type="ECO:0000313" key="2">
    <source>
        <dbReference type="Proteomes" id="UP000027616"/>
    </source>
</evidence>
<dbReference type="STRING" id="1433126.BN938_1392"/>
<sequence>MPKFVEILLLFFHSYHKHVSLSQKRTELSLRKSILSF</sequence>
<dbReference type="KEGG" id="rbc:BN938_1392"/>
<gene>
    <name evidence="1" type="ORF">BN938_1392</name>
</gene>
<keyword evidence="2" id="KW-1185">Reference proteome</keyword>
<proteinExistence type="predicted"/>